<protein>
    <recommendedName>
        <fullName evidence="3">RING-type domain-containing protein</fullName>
    </recommendedName>
</protein>
<evidence type="ECO:0008006" key="3">
    <source>
        <dbReference type="Google" id="ProtNLM"/>
    </source>
</evidence>
<sequence>MASTPISAFKAADCDVLVGHVAYPSCGHEFGYVRDRTLDRTDDERWDCCPRCVLVTVNEQGVVVEEKAVGKCLVCLQPWNAADAAAASACCPRCDSFFDAGLLEERVAAIEARGLKWARDSILYVVSRSMQLKWKETRRERWLALAAAAKSAAANEDTNEDTEK</sequence>
<accession>A0ABR1WJL5</accession>
<proteinExistence type="predicted"/>
<gene>
    <name evidence="1" type="ORF">PG996_002490</name>
</gene>
<evidence type="ECO:0000313" key="1">
    <source>
        <dbReference type="EMBL" id="KAK8083709.1"/>
    </source>
</evidence>
<comment type="caution">
    <text evidence="1">The sequence shown here is derived from an EMBL/GenBank/DDBJ whole genome shotgun (WGS) entry which is preliminary data.</text>
</comment>
<dbReference type="Proteomes" id="UP001446871">
    <property type="component" value="Unassembled WGS sequence"/>
</dbReference>
<dbReference type="EMBL" id="JAQQWM010000001">
    <property type="protein sequence ID" value="KAK8083709.1"/>
    <property type="molecule type" value="Genomic_DNA"/>
</dbReference>
<reference evidence="1 2" key="1">
    <citation type="submission" date="2023-01" db="EMBL/GenBank/DDBJ databases">
        <title>Analysis of 21 Apiospora genomes using comparative genomics revels a genus with tremendous synthesis potential of carbohydrate active enzymes and secondary metabolites.</title>
        <authorList>
            <person name="Sorensen T."/>
        </authorList>
    </citation>
    <scope>NUCLEOTIDE SEQUENCE [LARGE SCALE GENOMIC DNA]</scope>
    <source>
        <strain evidence="1 2">CBS 83171</strain>
    </source>
</reference>
<organism evidence="1 2">
    <name type="scientific">Apiospora saccharicola</name>
    <dbReference type="NCBI Taxonomy" id="335842"/>
    <lineage>
        <taxon>Eukaryota</taxon>
        <taxon>Fungi</taxon>
        <taxon>Dikarya</taxon>
        <taxon>Ascomycota</taxon>
        <taxon>Pezizomycotina</taxon>
        <taxon>Sordariomycetes</taxon>
        <taxon>Xylariomycetidae</taxon>
        <taxon>Amphisphaeriales</taxon>
        <taxon>Apiosporaceae</taxon>
        <taxon>Apiospora</taxon>
    </lineage>
</organism>
<name>A0ABR1WJL5_9PEZI</name>
<evidence type="ECO:0000313" key="2">
    <source>
        <dbReference type="Proteomes" id="UP001446871"/>
    </source>
</evidence>
<keyword evidence="2" id="KW-1185">Reference proteome</keyword>